<evidence type="ECO:0000313" key="3">
    <source>
        <dbReference type="Proteomes" id="UP000266841"/>
    </source>
</evidence>
<feature type="region of interest" description="Disordered" evidence="1">
    <location>
        <begin position="66"/>
        <end position="91"/>
    </location>
</feature>
<feature type="non-terminal residue" evidence="2">
    <location>
        <position position="1"/>
    </location>
</feature>
<feature type="compositionally biased region" description="Basic residues" evidence="1">
    <location>
        <begin position="74"/>
        <end position="83"/>
    </location>
</feature>
<proteinExistence type="predicted"/>
<keyword evidence="3" id="KW-1185">Reference proteome</keyword>
<comment type="caution">
    <text evidence="2">The sequence shown here is derived from an EMBL/GenBank/DDBJ whole genome shotgun (WGS) entry which is preliminary data.</text>
</comment>
<sequence>QEWVVLKGALGSPVADAHRPIRKLRSSPPNVVTPRPWIDRQCIPSAADSDGLGRTSMCRRYRWPTAAERPPLQPHRRVAARPTRHPDTVAFTSSDPSAVCIPSTSYTNGIVGHLSAFDIGGP</sequence>
<evidence type="ECO:0000313" key="2">
    <source>
        <dbReference type="EMBL" id="EJK46810.1"/>
    </source>
</evidence>
<evidence type="ECO:0000256" key="1">
    <source>
        <dbReference type="SAM" id="MobiDB-lite"/>
    </source>
</evidence>
<reference evidence="2 3" key="1">
    <citation type="journal article" date="2012" name="Genome Biol.">
        <title>Genome and low-iron response of an oceanic diatom adapted to chronic iron limitation.</title>
        <authorList>
            <person name="Lommer M."/>
            <person name="Specht M."/>
            <person name="Roy A.S."/>
            <person name="Kraemer L."/>
            <person name="Andreson R."/>
            <person name="Gutowska M.A."/>
            <person name="Wolf J."/>
            <person name="Bergner S.V."/>
            <person name="Schilhabel M.B."/>
            <person name="Klostermeier U.C."/>
            <person name="Beiko R.G."/>
            <person name="Rosenstiel P."/>
            <person name="Hippler M."/>
            <person name="Laroche J."/>
        </authorList>
    </citation>
    <scope>NUCLEOTIDE SEQUENCE [LARGE SCALE GENOMIC DNA]</scope>
    <source>
        <strain evidence="2 3">CCMP1005</strain>
    </source>
</reference>
<dbReference type="EMBL" id="AGNL01047524">
    <property type="protein sequence ID" value="EJK46810.1"/>
    <property type="molecule type" value="Genomic_DNA"/>
</dbReference>
<organism evidence="2 3">
    <name type="scientific">Thalassiosira oceanica</name>
    <name type="common">Marine diatom</name>
    <dbReference type="NCBI Taxonomy" id="159749"/>
    <lineage>
        <taxon>Eukaryota</taxon>
        <taxon>Sar</taxon>
        <taxon>Stramenopiles</taxon>
        <taxon>Ochrophyta</taxon>
        <taxon>Bacillariophyta</taxon>
        <taxon>Coscinodiscophyceae</taxon>
        <taxon>Thalassiosirophycidae</taxon>
        <taxon>Thalassiosirales</taxon>
        <taxon>Thalassiosiraceae</taxon>
        <taxon>Thalassiosira</taxon>
    </lineage>
</organism>
<dbReference type="Proteomes" id="UP000266841">
    <property type="component" value="Unassembled WGS sequence"/>
</dbReference>
<gene>
    <name evidence="2" type="ORF">THAOC_34507</name>
</gene>
<accession>K0R3E5</accession>
<dbReference type="AlphaFoldDB" id="K0R3E5"/>
<protein>
    <submittedName>
        <fullName evidence="2">Uncharacterized protein</fullName>
    </submittedName>
</protein>
<name>K0R3E5_THAOC</name>